<organism evidence="4 5">
    <name type="scientific">Paraburkholderia atlantica</name>
    <dbReference type="NCBI Taxonomy" id="2654982"/>
    <lineage>
        <taxon>Bacteria</taxon>
        <taxon>Pseudomonadati</taxon>
        <taxon>Pseudomonadota</taxon>
        <taxon>Betaproteobacteria</taxon>
        <taxon>Burkholderiales</taxon>
        <taxon>Burkholderiaceae</taxon>
        <taxon>Paraburkholderia</taxon>
    </lineage>
</organism>
<dbReference type="InterPro" id="IPR010982">
    <property type="entry name" value="Lambda_DNA-bd_dom_sf"/>
</dbReference>
<feature type="region of interest" description="Disordered" evidence="2">
    <location>
        <begin position="161"/>
        <end position="200"/>
    </location>
</feature>
<evidence type="ECO:0000259" key="3">
    <source>
        <dbReference type="PROSITE" id="PS50943"/>
    </source>
</evidence>
<dbReference type="CDD" id="cd00093">
    <property type="entry name" value="HTH_XRE"/>
    <property type="match status" value="1"/>
</dbReference>
<evidence type="ECO:0000256" key="2">
    <source>
        <dbReference type="SAM" id="MobiDB-lite"/>
    </source>
</evidence>
<dbReference type="GO" id="GO:0003677">
    <property type="term" value="F:DNA binding"/>
    <property type="evidence" value="ECO:0007669"/>
    <property type="project" value="UniProtKB-KW"/>
</dbReference>
<dbReference type="Proteomes" id="UP000592780">
    <property type="component" value="Unassembled WGS sequence"/>
</dbReference>
<dbReference type="InterPro" id="IPR001387">
    <property type="entry name" value="Cro/C1-type_HTH"/>
</dbReference>
<dbReference type="PROSITE" id="PS50943">
    <property type="entry name" value="HTH_CROC1"/>
    <property type="match status" value="2"/>
</dbReference>
<comment type="caution">
    <text evidence="4">The sequence shown here is derived from an EMBL/GenBank/DDBJ whole genome shotgun (WGS) entry which is preliminary data.</text>
</comment>
<dbReference type="Pfam" id="PF13560">
    <property type="entry name" value="HTH_31"/>
    <property type="match status" value="1"/>
</dbReference>
<dbReference type="EMBL" id="JACHDD010000045">
    <property type="protein sequence ID" value="MBB5429711.1"/>
    <property type="molecule type" value="Genomic_DNA"/>
</dbReference>
<sequence length="372" mass="40239">MQAAQLPDEQPAETAETKSATSRHFPHDQHWQNLVARLPVDVEPAAPSTPEAVAAPIPEPADAPAPQQPVVGPSKKQKVGRVFYREFMAKPPAEVMALINKGTYFIRAWRIYRGLTLADAAELCGVDLTTIIWHENGRGAPKIRTLEKFAQAYDVPILQITPKPGTDDSPFEATQKRTAATPARTRAKSDDPPADPAPKKHAIAAPLAPADTTYPDGVLDSLLAGKSPLLAWRLYRRLSLNQLAEQYGGRPGNLKAMEEKSSLRSATIEKLCKVFHCKPEQLLLPVDLEARRESAGASSTASVASTAPAVVPAAPSGASSTRRAAPVAQPQSVIAAAFEHAQTIDPQAREARQHGRSKVDRLARMQRELSRL</sequence>
<keyword evidence="1" id="KW-0238">DNA-binding</keyword>
<feature type="domain" description="HTH cro/C1-type" evidence="3">
    <location>
        <begin position="229"/>
        <end position="282"/>
    </location>
</feature>
<dbReference type="Gene3D" id="1.10.260.40">
    <property type="entry name" value="lambda repressor-like DNA-binding domains"/>
    <property type="match status" value="2"/>
</dbReference>
<dbReference type="AlphaFoldDB" id="A0A7W8QHI2"/>
<evidence type="ECO:0000256" key="1">
    <source>
        <dbReference type="ARBA" id="ARBA00023125"/>
    </source>
</evidence>
<feature type="compositionally biased region" description="Pro residues" evidence="2">
    <location>
        <begin position="57"/>
        <end position="67"/>
    </location>
</feature>
<reference evidence="4 5" key="1">
    <citation type="submission" date="2020-08" db="EMBL/GenBank/DDBJ databases">
        <title>Genomic Encyclopedia of Type Strains, Phase IV (KMG-V): Genome sequencing to study the core and pangenomes of soil and plant-associated prokaryotes.</title>
        <authorList>
            <person name="Whitman W."/>
        </authorList>
    </citation>
    <scope>NUCLEOTIDE SEQUENCE [LARGE SCALE GENOMIC DNA]</scope>
    <source>
        <strain evidence="4 5">JPY158</strain>
    </source>
</reference>
<keyword evidence="5" id="KW-1185">Reference proteome</keyword>
<dbReference type="GO" id="GO:0003700">
    <property type="term" value="F:DNA-binding transcription factor activity"/>
    <property type="evidence" value="ECO:0007669"/>
    <property type="project" value="TreeGrafter"/>
</dbReference>
<dbReference type="RefSeq" id="WP_184133200.1">
    <property type="nucleotide sequence ID" value="NZ_JACHDD010000045.1"/>
</dbReference>
<dbReference type="SUPFAM" id="SSF47413">
    <property type="entry name" value="lambda repressor-like DNA-binding domains"/>
    <property type="match status" value="2"/>
</dbReference>
<evidence type="ECO:0000313" key="5">
    <source>
        <dbReference type="Proteomes" id="UP000592780"/>
    </source>
</evidence>
<feature type="domain" description="HTH cro/C1-type" evidence="3">
    <location>
        <begin position="106"/>
        <end position="160"/>
    </location>
</feature>
<accession>A0A7W8QHI2</accession>
<dbReference type="PANTHER" id="PTHR46797:SF1">
    <property type="entry name" value="METHYLPHOSPHONATE SYNTHASE"/>
    <property type="match status" value="1"/>
</dbReference>
<feature type="compositionally biased region" description="Low complexity" evidence="2">
    <location>
        <begin position="297"/>
        <end position="321"/>
    </location>
</feature>
<dbReference type="SMART" id="SM00530">
    <property type="entry name" value="HTH_XRE"/>
    <property type="match status" value="2"/>
</dbReference>
<dbReference type="InterPro" id="IPR050807">
    <property type="entry name" value="TransReg_Diox_bact_type"/>
</dbReference>
<dbReference type="GO" id="GO:0005829">
    <property type="term" value="C:cytosol"/>
    <property type="evidence" value="ECO:0007669"/>
    <property type="project" value="TreeGrafter"/>
</dbReference>
<feature type="region of interest" description="Disordered" evidence="2">
    <location>
        <begin position="297"/>
        <end position="326"/>
    </location>
</feature>
<evidence type="ECO:0000313" key="4">
    <source>
        <dbReference type="EMBL" id="MBB5429711.1"/>
    </source>
</evidence>
<gene>
    <name evidence="4" type="ORF">HDG40_007909</name>
</gene>
<dbReference type="Pfam" id="PF13443">
    <property type="entry name" value="HTH_26"/>
    <property type="match status" value="1"/>
</dbReference>
<proteinExistence type="predicted"/>
<feature type="region of interest" description="Disordered" evidence="2">
    <location>
        <begin position="1"/>
        <end position="74"/>
    </location>
</feature>
<protein>
    <submittedName>
        <fullName evidence="4">Transcriptional regulator with XRE-family HTH domain</fullName>
    </submittedName>
</protein>
<name>A0A7W8QHI2_PARAM</name>
<dbReference type="PANTHER" id="PTHR46797">
    <property type="entry name" value="HTH-TYPE TRANSCRIPTIONAL REGULATOR"/>
    <property type="match status" value="1"/>
</dbReference>